<sequence>MEIKKIGENMNNQESNTIEIDVLYLLKTLWRKKFLIILTSFFGAGIAFVYNSFLVTPQFDSTTRIYVVSQNVEAGAGLTNQELQAGTYLVKDYKEIILSQDVLTQVATELNLNENLKEKVSVSIPVDTRIVSISVRDADPNEAARIANSLRAFAAQKIVEVTKVSDVTTLEEAVPAEEPTTPNTKRNILLGLLVGGILAMGIIMAMEVLDDRVKRPQDIEEVMGLTLLGVVPDSKKLK</sequence>
<evidence type="ECO:0000313" key="16">
    <source>
        <dbReference type="EMBL" id="AKE80351.1"/>
    </source>
</evidence>
<proteinExistence type="inferred from homology"/>
<feature type="domain" description="Polysaccharide chain length determinant N-terminal" evidence="13">
    <location>
        <begin position="19"/>
        <end position="110"/>
    </location>
</feature>
<dbReference type="EMBL" id="KM972261">
    <property type="protein sequence ID" value="AKE79990.1"/>
    <property type="molecule type" value="Genomic_DNA"/>
</dbReference>
<dbReference type="EMBL" id="KM972277">
    <property type="protein sequence ID" value="AKE80351.1"/>
    <property type="molecule type" value="Genomic_DNA"/>
</dbReference>
<feature type="transmembrane region" description="Helical" evidence="12">
    <location>
        <begin position="188"/>
        <end position="209"/>
    </location>
</feature>
<keyword evidence="9 12" id="KW-0472">Membrane</keyword>
<comment type="function">
    <text evidence="11">Required for CpsD phosphorylation. Involved in the regulation of capsular polysaccharide biosynthesis. May be part of a complex that directs the coordinated polymerization and export to the cell surface of the capsular polysaccharide.</text>
</comment>
<evidence type="ECO:0000256" key="5">
    <source>
        <dbReference type="ARBA" id="ARBA00022475"/>
    </source>
</evidence>
<organism evidence="14">
    <name type="scientific">Streptococcus suis</name>
    <dbReference type="NCBI Taxonomy" id="1307"/>
    <lineage>
        <taxon>Bacteria</taxon>
        <taxon>Bacillati</taxon>
        <taxon>Bacillota</taxon>
        <taxon>Bacilli</taxon>
        <taxon>Lactobacillales</taxon>
        <taxon>Streptococcaceae</taxon>
        <taxon>Streptococcus</taxon>
    </lineage>
</organism>
<evidence type="ECO:0000256" key="1">
    <source>
        <dbReference type="ARBA" id="ARBA00004651"/>
    </source>
</evidence>
<feature type="transmembrane region" description="Helical" evidence="12">
    <location>
        <begin position="34"/>
        <end position="53"/>
    </location>
</feature>
<evidence type="ECO:0000259" key="13">
    <source>
        <dbReference type="Pfam" id="PF02706"/>
    </source>
</evidence>
<gene>
    <name evidence="14" type="primary">cpsB</name>
    <name evidence="14" type="ORF">YS103.seq-orf00002</name>
    <name evidence="15" type="ORF">YS23.seq-orf00002</name>
    <name evidence="16" type="ORF">YS72.seq-orf00002</name>
</gene>
<evidence type="ECO:0000256" key="2">
    <source>
        <dbReference type="ARBA" id="ARBA00005132"/>
    </source>
</evidence>
<evidence type="ECO:0000256" key="4">
    <source>
        <dbReference type="ARBA" id="ARBA00020739"/>
    </source>
</evidence>
<evidence type="ECO:0000256" key="7">
    <source>
        <dbReference type="ARBA" id="ARBA00022903"/>
    </source>
</evidence>
<evidence type="ECO:0000313" key="14">
    <source>
        <dbReference type="EMBL" id="AKE79169.1"/>
    </source>
</evidence>
<keyword evidence="5" id="KW-1003">Cell membrane</keyword>
<comment type="pathway">
    <text evidence="2">Capsule biogenesis; capsule polysaccharide biosynthesis.</text>
</comment>
<keyword evidence="6 12" id="KW-0812">Transmembrane</keyword>
<evidence type="ECO:0000256" key="11">
    <source>
        <dbReference type="ARBA" id="ARBA00045736"/>
    </source>
</evidence>
<dbReference type="GO" id="GO:0004713">
    <property type="term" value="F:protein tyrosine kinase activity"/>
    <property type="evidence" value="ECO:0007669"/>
    <property type="project" value="TreeGrafter"/>
</dbReference>
<dbReference type="InterPro" id="IPR050445">
    <property type="entry name" value="Bact_polysacc_biosynth/exp"/>
</dbReference>
<comment type="subcellular location">
    <subcellularLocation>
        <location evidence="1">Cell membrane</location>
        <topology evidence="1">Multi-pass membrane protein</topology>
    </subcellularLocation>
</comment>
<evidence type="ECO:0000256" key="6">
    <source>
        <dbReference type="ARBA" id="ARBA00022692"/>
    </source>
</evidence>
<name>A0A0F6UVZ3_STRSU</name>
<dbReference type="AlphaFoldDB" id="A0A0F6UVZ3"/>
<keyword evidence="7" id="KW-0972">Capsule biogenesis/degradation</keyword>
<dbReference type="EMBL" id="KM972225">
    <property type="protein sequence ID" value="AKE79169.1"/>
    <property type="molecule type" value="Genomic_DNA"/>
</dbReference>
<protein>
    <recommendedName>
        <fullName evidence="4">Capsular polysaccharide biosynthesis protein CpsC</fullName>
    </recommendedName>
</protein>
<evidence type="ECO:0000256" key="8">
    <source>
        <dbReference type="ARBA" id="ARBA00022989"/>
    </source>
</evidence>
<evidence type="ECO:0000256" key="3">
    <source>
        <dbReference type="ARBA" id="ARBA00006683"/>
    </source>
</evidence>
<dbReference type="Pfam" id="PF02706">
    <property type="entry name" value="Wzz"/>
    <property type="match status" value="1"/>
</dbReference>
<dbReference type="PANTHER" id="PTHR32309">
    <property type="entry name" value="TYROSINE-PROTEIN KINASE"/>
    <property type="match status" value="1"/>
</dbReference>
<accession>A0A0F6UVZ3</accession>
<comment type="similarity">
    <text evidence="3">Belongs to the CpsC/CapA family.</text>
</comment>
<dbReference type="PANTHER" id="PTHR32309:SF13">
    <property type="entry name" value="FERRIC ENTEROBACTIN TRANSPORT PROTEIN FEPE"/>
    <property type="match status" value="1"/>
</dbReference>
<dbReference type="InterPro" id="IPR003856">
    <property type="entry name" value="LPS_length_determ_N"/>
</dbReference>
<evidence type="ECO:0000256" key="9">
    <source>
        <dbReference type="ARBA" id="ARBA00023136"/>
    </source>
</evidence>
<dbReference type="UniPathway" id="UPA00934"/>
<dbReference type="GO" id="GO:0005886">
    <property type="term" value="C:plasma membrane"/>
    <property type="evidence" value="ECO:0007669"/>
    <property type="project" value="UniProtKB-SubCell"/>
</dbReference>
<evidence type="ECO:0000256" key="10">
    <source>
        <dbReference type="ARBA" id="ARBA00023169"/>
    </source>
</evidence>
<evidence type="ECO:0000313" key="15">
    <source>
        <dbReference type="EMBL" id="AKE79990.1"/>
    </source>
</evidence>
<dbReference type="GO" id="GO:0045227">
    <property type="term" value="P:capsule polysaccharide biosynthetic process"/>
    <property type="evidence" value="ECO:0007669"/>
    <property type="project" value="UniProtKB-UniPathway"/>
</dbReference>
<keyword evidence="8 12" id="KW-1133">Transmembrane helix</keyword>
<keyword evidence="10" id="KW-0270">Exopolysaccharide synthesis</keyword>
<evidence type="ECO:0000256" key="12">
    <source>
        <dbReference type="SAM" id="Phobius"/>
    </source>
</evidence>
<reference evidence="14" key="1">
    <citation type="journal article" date="2015" name="Appl. Environ. Microbiol.">
        <title>Eight Novel Capsular Polysaccharide Synthesis Gene Loci Identified in Nontypeable Streptococcus suis Isolates.</title>
        <authorList>
            <person name="Zheng H."/>
            <person name="Ji S."/>
            <person name="Liu Z."/>
            <person name="Lan R."/>
            <person name="Huang Y."/>
            <person name="Bai X."/>
            <person name="Gottschalk M."/>
            <person name="Xu J."/>
        </authorList>
    </citation>
    <scope>NUCLEOTIDE SEQUENCE</scope>
    <source>
        <strain evidence="14">YS103_seq</strain>
        <strain evidence="15">YS23_seq</strain>
        <strain evidence="16">YS72_seq</strain>
    </source>
</reference>